<evidence type="ECO:0000313" key="2">
    <source>
        <dbReference type="Proteomes" id="UP001178507"/>
    </source>
</evidence>
<dbReference type="Proteomes" id="UP001178507">
    <property type="component" value="Unassembled WGS sequence"/>
</dbReference>
<feature type="non-terminal residue" evidence="1">
    <location>
        <position position="1"/>
    </location>
</feature>
<sequence>MSSIREDLEHGRLTKSCLVGGSGSAINAEEKGAIKERLLQLLKAATEGSLPHLPELTMARWVDQVVRKLCRFDFPLNWDGLARFLLAELQALRARGFSEAALGVVLVLHQVLKEQSTKRLLSSRREFHQLGGLLLEPLGAVWALKMEHLQRLKNGSLADDRLWRLGRHLDGSFLLLLAQGFAHLHEHPSGPQMIQMVKEQVEFLLALLQSHSQQLIQCPFFLKNLKSVLKWWALLFHAHPLAFARANVASVLHASVEVLRTLTGLQVPQEMRAWLEAVLRSQLLMIAHGFNTVSFRKGPQPNHQGPALEAANACHGQFVEFLRGHPVGDLCELACCAALRLPQDEVQEWLQDPEDQLLGPQCQTELHQAGSFCIKALGQAPLDVPMLEPGPP</sequence>
<protein>
    <submittedName>
        <fullName evidence="1">Uncharacterized protein</fullName>
    </submittedName>
</protein>
<organism evidence="1 2">
    <name type="scientific">Effrenium voratum</name>
    <dbReference type="NCBI Taxonomy" id="2562239"/>
    <lineage>
        <taxon>Eukaryota</taxon>
        <taxon>Sar</taxon>
        <taxon>Alveolata</taxon>
        <taxon>Dinophyceae</taxon>
        <taxon>Suessiales</taxon>
        <taxon>Symbiodiniaceae</taxon>
        <taxon>Effrenium</taxon>
    </lineage>
</organism>
<name>A0AA36IB02_9DINO</name>
<keyword evidence="2" id="KW-1185">Reference proteome</keyword>
<dbReference type="InterPro" id="IPR016024">
    <property type="entry name" value="ARM-type_fold"/>
</dbReference>
<dbReference type="InterPro" id="IPR011989">
    <property type="entry name" value="ARM-like"/>
</dbReference>
<proteinExistence type="predicted"/>
<dbReference type="EMBL" id="CAUJNA010000958">
    <property type="protein sequence ID" value="CAJ1382939.1"/>
    <property type="molecule type" value="Genomic_DNA"/>
</dbReference>
<accession>A0AA36IB02</accession>
<reference evidence="1" key="1">
    <citation type="submission" date="2023-08" db="EMBL/GenBank/DDBJ databases">
        <authorList>
            <person name="Chen Y."/>
            <person name="Shah S."/>
            <person name="Dougan E. K."/>
            <person name="Thang M."/>
            <person name="Chan C."/>
        </authorList>
    </citation>
    <scope>NUCLEOTIDE SEQUENCE</scope>
</reference>
<evidence type="ECO:0000313" key="1">
    <source>
        <dbReference type="EMBL" id="CAJ1382939.1"/>
    </source>
</evidence>
<gene>
    <name evidence="1" type="ORF">EVOR1521_LOCUS10186</name>
</gene>
<comment type="caution">
    <text evidence="1">The sequence shown here is derived from an EMBL/GenBank/DDBJ whole genome shotgun (WGS) entry which is preliminary data.</text>
</comment>
<dbReference type="AlphaFoldDB" id="A0AA36IB02"/>
<dbReference type="Gene3D" id="1.25.10.10">
    <property type="entry name" value="Leucine-rich Repeat Variant"/>
    <property type="match status" value="1"/>
</dbReference>
<dbReference type="SUPFAM" id="SSF48371">
    <property type="entry name" value="ARM repeat"/>
    <property type="match status" value="1"/>
</dbReference>